<evidence type="ECO:0008006" key="3">
    <source>
        <dbReference type="Google" id="ProtNLM"/>
    </source>
</evidence>
<sequence>MLAVSHTAVQDLAQQLRDQLAGKVVVDISNPLTADFTGLPISGHTSAAEEPATLIPDSHVVKAFNTTFAGTLVEGHVAGQSLDVLIAGDDRAAITAIVELANAGGLRGIDAGSLERARRLEGLGFLGTQLQFTQNTNFTSTWKFLV</sequence>
<dbReference type="InterPro" id="IPR036291">
    <property type="entry name" value="NAD(P)-bd_dom_sf"/>
</dbReference>
<name>A0ABQ2GGG7_9DEIO</name>
<protein>
    <recommendedName>
        <fullName evidence="3">NADP oxidoreductase coenzyme F420-dependent</fullName>
    </recommendedName>
</protein>
<dbReference type="EMBL" id="BMOL01000034">
    <property type="protein sequence ID" value="GGL94605.1"/>
    <property type="molecule type" value="Genomic_DNA"/>
</dbReference>
<dbReference type="PANTHER" id="PTHR14239">
    <property type="entry name" value="DUDULIN-RELATED"/>
    <property type="match status" value="1"/>
</dbReference>
<reference evidence="2" key="1">
    <citation type="journal article" date="2019" name="Int. J. Syst. Evol. Microbiol.">
        <title>The Global Catalogue of Microorganisms (GCM) 10K type strain sequencing project: providing services to taxonomists for standard genome sequencing and annotation.</title>
        <authorList>
            <consortium name="The Broad Institute Genomics Platform"/>
            <consortium name="The Broad Institute Genome Sequencing Center for Infectious Disease"/>
            <person name="Wu L."/>
            <person name="Ma J."/>
        </authorList>
    </citation>
    <scope>NUCLEOTIDE SEQUENCE [LARGE SCALE GENOMIC DNA]</scope>
    <source>
        <strain evidence="2">JCM 15442</strain>
    </source>
</reference>
<keyword evidence="2" id="KW-1185">Reference proteome</keyword>
<accession>A0ABQ2GGG7</accession>
<comment type="caution">
    <text evidence="1">The sequence shown here is derived from an EMBL/GenBank/DDBJ whole genome shotgun (WGS) entry which is preliminary data.</text>
</comment>
<dbReference type="SUPFAM" id="SSF51735">
    <property type="entry name" value="NAD(P)-binding Rossmann-fold domains"/>
    <property type="match status" value="1"/>
</dbReference>
<evidence type="ECO:0000313" key="1">
    <source>
        <dbReference type="EMBL" id="GGL94605.1"/>
    </source>
</evidence>
<proteinExistence type="predicted"/>
<gene>
    <name evidence="1" type="ORF">GCM10010840_35810</name>
</gene>
<dbReference type="Proteomes" id="UP000639973">
    <property type="component" value="Unassembled WGS sequence"/>
</dbReference>
<evidence type="ECO:0000313" key="2">
    <source>
        <dbReference type="Proteomes" id="UP000639973"/>
    </source>
</evidence>
<dbReference type="InterPro" id="IPR051267">
    <property type="entry name" value="STEAP_metalloreductase"/>
</dbReference>
<dbReference type="RefSeq" id="WP_188974306.1">
    <property type="nucleotide sequence ID" value="NZ_BMOL01000034.1"/>
</dbReference>
<dbReference type="PANTHER" id="PTHR14239:SF10">
    <property type="entry name" value="REDUCTASE"/>
    <property type="match status" value="1"/>
</dbReference>
<organism evidence="1 2">
    <name type="scientific">Deinococcus aerolatus</name>
    <dbReference type="NCBI Taxonomy" id="522487"/>
    <lineage>
        <taxon>Bacteria</taxon>
        <taxon>Thermotogati</taxon>
        <taxon>Deinococcota</taxon>
        <taxon>Deinococci</taxon>
        <taxon>Deinococcales</taxon>
        <taxon>Deinococcaceae</taxon>
        <taxon>Deinococcus</taxon>
    </lineage>
</organism>
<dbReference type="Gene3D" id="3.40.50.720">
    <property type="entry name" value="NAD(P)-binding Rossmann-like Domain"/>
    <property type="match status" value="1"/>
</dbReference>